<evidence type="ECO:0000313" key="3">
    <source>
        <dbReference type="Proteomes" id="UP001152888"/>
    </source>
</evidence>
<feature type="signal peptide" evidence="1">
    <location>
        <begin position="1"/>
        <end position="20"/>
    </location>
</feature>
<evidence type="ECO:0000256" key="1">
    <source>
        <dbReference type="SAM" id="SignalP"/>
    </source>
</evidence>
<reference evidence="2" key="1">
    <citation type="submission" date="2022-03" db="EMBL/GenBank/DDBJ databases">
        <authorList>
            <person name="Sayadi A."/>
        </authorList>
    </citation>
    <scope>NUCLEOTIDE SEQUENCE</scope>
</reference>
<protein>
    <submittedName>
        <fullName evidence="2">Uncharacterized protein</fullName>
    </submittedName>
</protein>
<name>A0A9P0KSM4_ACAOB</name>
<sequence length="127" mass="13784">MSQAILLFVAVALSVCSCRAGVIKDGVEFQSSIVICPKPSDPNNQLQVDVELNEPGHWGAIERTYSYPESGFFLNPITCILIQDLSADGKGGTVSVLDGGLYSKRLTIKLRSLSGHGLHYKIQIYTL</sequence>
<evidence type="ECO:0000313" key="2">
    <source>
        <dbReference type="EMBL" id="CAH1983146.1"/>
    </source>
</evidence>
<dbReference type="OrthoDB" id="6720030at2759"/>
<dbReference type="Proteomes" id="UP001152888">
    <property type="component" value="Unassembled WGS sequence"/>
</dbReference>
<feature type="chain" id="PRO_5040369657" evidence="1">
    <location>
        <begin position="21"/>
        <end position="127"/>
    </location>
</feature>
<keyword evidence="1" id="KW-0732">Signal</keyword>
<accession>A0A9P0KSM4</accession>
<organism evidence="2 3">
    <name type="scientific">Acanthoscelides obtectus</name>
    <name type="common">Bean weevil</name>
    <name type="synonym">Bruchus obtectus</name>
    <dbReference type="NCBI Taxonomy" id="200917"/>
    <lineage>
        <taxon>Eukaryota</taxon>
        <taxon>Metazoa</taxon>
        <taxon>Ecdysozoa</taxon>
        <taxon>Arthropoda</taxon>
        <taxon>Hexapoda</taxon>
        <taxon>Insecta</taxon>
        <taxon>Pterygota</taxon>
        <taxon>Neoptera</taxon>
        <taxon>Endopterygota</taxon>
        <taxon>Coleoptera</taxon>
        <taxon>Polyphaga</taxon>
        <taxon>Cucujiformia</taxon>
        <taxon>Chrysomeloidea</taxon>
        <taxon>Chrysomelidae</taxon>
        <taxon>Bruchinae</taxon>
        <taxon>Bruchini</taxon>
        <taxon>Acanthoscelides</taxon>
    </lineage>
</organism>
<dbReference type="Pfam" id="PF15868">
    <property type="entry name" value="MBF2"/>
    <property type="match status" value="1"/>
</dbReference>
<comment type="caution">
    <text evidence="2">The sequence shown here is derived from an EMBL/GenBank/DDBJ whole genome shotgun (WGS) entry which is preliminary data.</text>
</comment>
<keyword evidence="3" id="KW-1185">Reference proteome</keyword>
<dbReference type="AlphaFoldDB" id="A0A9P0KSM4"/>
<gene>
    <name evidence="2" type="ORF">ACAOBT_LOCUS15402</name>
</gene>
<dbReference type="InterPro" id="IPR031734">
    <property type="entry name" value="MBF2"/>
</dbReference>
<dbReference type="EMBL" id="CAKOFQ010006932">
    <property type="protein sequence ID" value="CAH1983146.1"/>
    <property type="molecule type" value="Genomic_DNA"/>
</dbReference>
<proteinExistence type="predicted"/>